<sequence>MSHIIDSEFYGGSWCTPEMREVFDDRKRYQRWLDIEVVLAGVQAGLGVIPKEAAAEIKAKAHVEELDTDFIKDELAKTGHSLVPLLKAVQKRCEGNLGEYIHYGPTTQDIEDTGGVLEMKDASKLIFRDLAKLESTLLKLSARYESFPMAGRTHNQQGLPITLGLKFANWAAELRRGMERVKDMQKRVFVGMLHGGTGTMAGLGEQAYPTAEAVMKELGLALPPTGWGSARDIVAEYQTVLGLLAGTVGRIANEIFQLARTEIGEFQEPLGEHYVGSSTMPHKRNPEVTEFVVAMTRVVMSNVQLALQSMVAEHERDTRAWRLDWHSIPESSMMLHKALSALVFVVDGLVIDEARITENLDMLHGMLFSEALMFQLGKKVGKQTAHHLIRDTILAATAPKGKTFRELLFENPDIAANLTKDELNELMDYSKHIGQSVRQVHDVIATAKTLGATDEEFLQC</sequence>
<feature type="domain" description="Adenylosuccinate lyase C-terminal" evidence="2">
    <location>
        <begin position="364"/>
        <end position="444"/>
    </location>
</feature>
<keyword evidence="6" id="KW-1185">Reference proteome</keyword>
<gene>
    <name evidence="4" type="ORF">DQK91_02565</name>
    <name evidence="3" type="ORF">E8L03_07340</name>
</gene>
<dbReference type="GO" id="GO:0005829">
    <property type="term" value="C:cytosol"/>
    <property type="evidence" value="ECO:0007669"/>
    <property type="project" value="TreeGrafter"/>
</dbReference>
<dbReference type="GO" id="GO:0004018">
    <property type="term" value="F:N6-(1,2-dicarboxyethyl)AMP AMP-lyase (fumarate-forming) activity"/>
    <property type="evidence" value="ECO:0007669"/>
    <property type="project" value="TreeGrafter"/>
</dbReference>
<dbReference type="InterPro" id="IPR024083">
    <property type="entry name" value="Fumarase/histidase_N"/>
</dbReference>
<dbReference type="PANTHER" id="PTHR43172">
    <property type="entry name" value="ADENYLOSUCCINATE LYASE"/>
    <property type="match status" value="1"/>
</dbReference>
<keyword evidence="1 4" id="KW-0456">Lyase</keyword>
<reference evidence="4 5" key="1">
    <citation type="submission" date="2018-06" db="EMBL/GenBank/DDBJ databases">
        <title>Complete genome of Desulfovibrio marinus P48SEP.</title>
        <authorList>
            <person name="Crispim J.S."/>
            <person name="Vidigal P.M.P."/>
            <person name="Silva L.C.F."/>
            <person name="Araujo L.C."/>
            <person name="Laguardia C.N."/>
            <person name="Dias R.S."/>
            <person name="Sousa M.P."/>
            <person name="Paula S.O."/>
            <person name="Silva C."/>
        </authorList>
    </citation>
    <scope>NUCLEOTIDE SEQUENCE [LARGE SCALE GENOMIC DNA]</scope>
    <source>
        <strain evidence="4 5">P48SEP</strain>
    </source>
</reference>
<reference evidence="3 6" key="2">
    <citation type="submission" date="2019-04" db="EMBL/GenBank/DDBJ databases">
        <title>Isolation and culture of sulfate reducing bacteria from the cold seep of the South China Sea.</title>
        <authorList>
            <person name="Sun C."/>
            <person name="Liu R."/>
        </authorList>
    </citation>
    <scope>NUCLEOTIDE SEQUENCE [LARGE SCALE GENOMIC DNA]</scope>
    <source>
        <strain evidence="3 6">CS1</strain>
    </source>
</reference>
<dbReference type="CDD" id="cd01597">
    <property type="entry name" value="pCLME"/>
    <property type="match status" value="1"/>
</dbReference>
<dbReference type="PRINTS" id="PR00145">
    <property type="entry name" value="ARGSUCLYASE"/>
</dbReference>
<dbReference type="GO" id="GO:0070626">
    <property type="term" value="F:(S)-2-(5-amino-1-(5-phospho-D-ribosyl)imidazole-4-carboxamido) succinate lyase (fumarate-forming) activity"/>
    <property type="evidence" value="ECO:0007669"/>
    <property type="project" value="TreeGrafter"/>
</dbReference>
<dbReference type="Pfam" id="PF10397">
    <property type="entry name" value="ADSL_C"/>
    <property type="match status" value="1"/>
</dbReference>
<dbReference type="PANTHER" id="PTHR43172:SF1">
    <property type="entry name" value="ADENYLOSUCCINATE LYASE"/>
    <property type="match status" value="1"/>
</dbReference>
<evidence type="ECO:0000313" key="4">
    <source>
        <dbReference type="EMBL" id="TVM36823.1"/>
    </source>
</evidence>
<dbReference type="Proteomes" id="UP000503251">
    <property type="component" value="Chromosome"/>
</dbReference>
<dbReference type="InterPro" id="IPR000362">
    <property type="entry name" value="Fumarate_lyase_fam"/>
</dbReference>
<dbReference type="InterPro" id="IPR020557">
    <property type="entry name" value="Fumarate_lyase_CS"/>
</dbReference>
<evidence type="ECO:0000256" key="1">
    <source>
        <dbReference type="ARBA" id="ARBA00023239"/>
    </source>
</evidence>
<dbReference type="InterPro" id="IPR019468">
    <property type="entry name" value="AdenyloSucc_lyase_C"/>
</dbReference>
<protein>
    <submittedName>
        <fullName evidence="3 4">Adenylosuccinate lyase</fullName>
    </submittedName>
</protein>
<dbReference type="PRINTS" id="PR00149">
    <property type="entry name" value="FUMRATELYASE"/>
</dbReference>
<dbReference type="Gene3D" id="1.20.200.10">
    <property type="entry name" value="Fumarase/aspartase (Central domain)"/>
    <property type="match status" value="1"/>
</dbReference>
<dbReference type="SMART" id="SM00998">
    <property type="entry name" value="ADSL_C"/>
    <property type="match status" value="1"/>
</dbReference>
<dbReference type="Gene3D" id="1.10.40.30">
    <property type="entry name" value="Fumarase/aspartase (C-terminal domain)"/>
    <property type="match status" value="1"/>
</dbReference>
<evidence type="ECO:0000313" key="5">
    <source>
        <dbReference type="Proteomes" id="UP000434052"/>
    </source>
</evidence>
<dbReference type="EMBL" id="CP039543">
    <property type="protein sequence ID" value="QJT08749.1"/>
    <property type="molecule type" value="Genomic_DNA"/>
</dbReference>
<dbReference type="OrthoDB" id="9802809at2"/>
<dbReference type="Proteomes" id="UP000434052">
    <property type="component" value="Unassembled WGS sequence"/>
</dbReference>
<name>A0A6P1ZM09_9BACT</name>
<evidence type="ECO:0000313" key="6">
    <source>
        <dbReference type="Proteomes" id="UP000503251"/>
    </source>
</evidence>
<evidence type="ECO:0000313" key="3">
    <source>
        <dbReference type="EMBL" id="QJT08749.1"/>
    </source>
</evidence>
<dbReference type="EMBL" id="QMIF01000001">
    <property type="protein sequence ID" value="TVM36823.1"/>
    <property type="molecule type" value="Genomic_DNA"/>
</dbReference>
<dbReference type="GO" id="GO:0044208">
    <property type="term" value="P:'de novo' AMP biosynthetic process"/>
    <property type="evidence" value="ECO:0007669"/>
    <property type="project" value="TreeGrafter"/>
</dbReference>
<dbReference type="Pfam" id="PF00206">
    <property type="entry name" value="Lyase_1"/>
    <property type="match status" value="1"/>
</dbReference>
<dbReference type="Gene3D" id="1.10.275.10">
    <property type="entry name" value="Fumarase/aspartase (N-terminal domain)"/>
    <property type="match status" value="1"/>
</dbReference>
<dbReference type="SUPFAM" id="SSF48557">
    <property type="entry name" value="L-aspartase-like"/>
    <property type="match status" value="1"/>
</dbReference>
<dbReference type="InterPro" id="IPR008948">
    <property type="entry name" value="L-Aspartase-like"/>
</dbReference>
<accession>A0A6P1ZM09</accession>
<organism evidence="4 5">
    <name type="scientific">Oceanidesulfovibrio marinus</name>
    <dbReference type="NCBI Taxonomy" id="370038"/>
    <lineage>
        <taxon>Bacteria</taxon>
        <taxon>Pseudomonadati</taxon>
        <taxon>Thermodesulfobacteriota</taxon>
        <taxon>Desulfovibrionia</taxon>
        <taxon>Desulfovibrionales</taxon>
        <taxon>Desulfovibrionaceae</taxon>
        <taxon>Oceanidesulfovibrio</taxon>
    </lineage>
</organism>
<dbReference type="PROSITE" id="PS00163">
    <property type="entry name" value="FUMARATE_LYASES"/>
    <property type="match status" value="1"/>
</dbReference>
<dbReference type="InterPro" id="IPR022761">
    <property type="entry name" value="Fumarate_lyase_N"/>
</dbReference>
<dbReference type="AlphaFoldDB" id="A0A6P1ZM09"/>
<evidence type="ECO:0000259" key="2">
    <source>
        <dbReference type="SMART" id="SM00998"/>
    </source>
</evidence>
<proteinExistence type="predicted"/>
<dbReference type="RefSeq" id="WP_144233873.1">
    <property type="nucleotide sequence ID" value="NZ_CP039543.1"/>
</dbReference>